<evidence type="ECO:0000313" key="1">
    <source>
        <dbReference type="EMBL" id="PWN46966.1"/>
    </source>
</evidence>
<organism evidence="1 2">
    <name type="scientific">Violaceomyces palustris</name>
    <dbReference type="NCBI Taxonomy" id="1673888"/>
    <lineage>
        <taxon>Eukaryota</taxon>
        <taxon>Fungi</taxon>
        <taxon>Dikarya</taxon>
        <taxon>Basidiomycota</taxon>
        <taxon>Ustilaginomycotina</taxon>
        <taxon>Ustilaginomycetes</taxon>
        <taxon>Violaceomycetales</taxon>
        <taxon>Violaceomycetaceae</taxon>
        <taxon>Violaceomyces</taxon>
    </lineage>
</organism>
<sequence length="151" mass="16827">MIVTNAIRGGTRIYPSAAIRLHTSSWKPTIVNSTRKSHLSTTTKRSSGRFDRPAPPSLPPKEQREFERLQKEKANQSPFIDPKLSSTNKQASSSSSTNDPEAGQLHPDIRRKPQPDFEGDVNPVTGEVGGPKKDPLTWEREWTYGGRATDF</sequence>
<dbReference type="Proteomes" id="UP000245626">
    <property type="component" value="Unassembled WGS sequence"/>
</dbReference>
<reference evidence="1 2" key="1">
    <citation type="journal article" date="2018" name="Mol. Biol. Evol.">
        <title>Broad Genomic Sampling Reveals a Smut Pathogenic Ancestry of the Fungal Clade Ustilaginomycotina.</title>
        <authorList>
            <person name="Kijpornyongpan T."/>
            <person name="Mondo S.J."/>
            <person name="Barry K."/>
            <person name="Sandor L."/>
            <person name="Lee J."/>
            <person name="Lipzen A."/>
            <person name="Pangilinan J."/>
            <person name="LaButti K."/>
            <person name="Hainaut M."/>
            <person name="Henrissat B."/>
            <person name="Grigoriev I.V."/>
            <person name="Spatafora J.W."/>
            <person name="Aime M.C."/>
        </authorList>
    </citation>
    <scope>NUCLEOTIDE SEQUENCE [LARGE SCALE GENOMIC DNA]</scope>
    <source>
        <strain evidence="1 2">SA 807</strain>
    </source>
</reference>
<evidence type="ECO:0000313" key="2">
    <source>
        <dbReference type="Proteomes" id="UP000245626"/>
    </source>
</evidence>
<gene>
    <name evidence="1" type="ORF">IE53DRAFT_365023</name>
</gene>
<protein>
    <submittedName>
        <fullName evidence="1">Uncharacterized protein</fullName>
    </submittedName>
</protein>
<proteinExistence type="predicted"/>
<accession>A0ACD0NMD5</accession>
<name>A0ACD0NMD5_9BASI</name>
<keyword evidence="2" id="KW-1185">Reference proteome</keyword>
<dbReference type="EMBL" id="KZ820609">
    <property type="protein sequence ID" value="PWN46966.1"/>
    <property type="molecule type" value="Genomic_DNA"/>
</dbReference>